<dbReference type="EMBL" id="MU277190">
    <property type="protein sequence ID" value="KAI0067456.1"/>
    <property type="molecule type" value="Genomic_DNA"/>
</dbReference>
<name>A0ACB8TG77_9AGAM</name>
<evidence type="ECO:0000313" key="1">
    <source>
        <dbReference type="EMBL" id="KAI0067456.1"/>
    </source>
</evidence>
<dbReference type="Proteomes" id="UP000814140">
    <property type="component" value="Unassembled WGS sequence"/>
</dbReference>
<accession>A0ACB8TG77</accession>
<reference evidence="1" key="1">
    <citation type="submission" date="2021-03" db="EMBL/GenBank/DDBJ databases">
        <authorList>
            <consortium name="DOE Joint Genome Institute"/>
            <person name="Ahrendt S."/>
            <person name="Looney B.P."/>
            <person name="Miyauchi S."/>
            <person name="Morin E."/>
            <person name="Drula E."/>
            <person name="Courty P.E."/>
            <person name="Chicoki N."/>
            <person name="Fauchery L."/>
            <person name="Kohler A."/>
            <person name="Kuo A."/>
            <person name="Labutti K."/>
            <person name="Pangilinan J."/>
            <person name="Lipzen A."/>
            <person name="Riley R."/>
            <person name="Andreopoulos W."/>
            <person name="He G."/>
            <person name="Johnson J."/>
            <person name="Barry K.W."/>
            <person name="Grigoriev I.V."/>
            <person name="Nagy L."/>
            <person name="Hibbett D."/>
            <person name="Henrissat B."/>
            <person name="Matheny P.B."/>
            <person name="Labbe J."/>
            <person name="Martin F."/>
        </authorList>
    </citation>
    <scope>NUCLEOTIDE SEQUENCE</scope>
    <source>
        <strain evidence="1">HHB10654</strain>
    </source>
</reference>
<proteinExistence type="predicted"/>
<keyword evidence="2" id="KW-1185">Reference proteome</keyword>
<reference evidence="1" key="2">
    <citation type="journal article" date="2022" name="New Phytol.">
        <title>Evolutionary transition to the ectomycorrhizal habit in the genomes of a hyperdiverse lineage of mushroom-forming fungi.</title>
        <authorList>
            <person name="Looney B."/>
            <person name="Miyauchi S."/>
            <person name="Morin E."/>
            <person name="Drula E."/>
            <person name="Courty P.E."/>
            <person name="Kohler A."/>
            <person name="Kuo A."/>
            <person name="LaButti K."/>
            <person name="Pangilinan J."/>
            <person name="Lipzen A."/>
            <person name="Riley R."/>
            <person name="Andreopoulos W."/>
            <person name="He G."/>
            <person name="Johnson J."/>
            <person name="Nolan M."/>
            <person name="Tritt A."/>
            <person name="Barry K.W."/>
            <person name="Grigoriev I.V."/>
            <person name="Nagy L.G."/>
            <person name="Hibbett D."/>
            <person name="Henrissat B."/>
            <person name="Matheny P.B."/>
            <person name="Labbe J."/>
            <person name="Martin F.M."/>
        </authorList>
    </citation>
    <scope>NUCLEOTIDE SEQUENCE</scope>
    <source>
        <strain evidence="1">HHB10654</strain>
    </source>
</reference>
<comment type="caution">
    <text evidence="1">The sequence shown here is derived from an EMBL/GenBank/DDBJ whole genome shotgun (WGS) entry which is preliminary data.</text>
</comment>
<sequence length="218" mass="22560">MDTSDISNQGRTRQTHTPEEKQSAESHVNSKQDLPPPKPKEERGVRSDVSPPLSNVTFNNFIHILAVIALAFVGWYIYRATTVAVAAVKGTVSSATQSPLWGLFGAGSSKQAGGQATQDESRAQLSVESRIEELAQALGMPSPDLASAIAGAVKEYVPPASLSSIASGARKTGGSEIVAELLGEGRDGEENGGAKSPMGGVAATLGSMVGTDDVPGDW</sequence>
<gene>
    <name evidence="1" type="ORF">BV25DRAFT_1819803</name>
</gene>
<evidence type="ECO:0000313" key="2">
    <source>
        <dbReference type="Proteomes" id="UP000814140"/>
    </source>
</evidence>
<organism evidence="1 2">
    <name type="scientific">Artomyces pyxidatus</name>
    <dbReference type="NCBI Taxonomy" id="48021"/>
    <lineage>
        <taxon>Eukaryota</taxon>
        <taxon>Fungi</taxon>
        <taxon>Dikarya</taxon>
        <taxon>Basidiomycota</taxon>
        <taxon>Agaricomycotina</taxon>
        <taxon>Agaricomycetes</taxon>
        <taxon>Russulales</taxon>
        <taxon>Auriscalpiaceae</taxon>
        <taxon>Artomyces</taxon>
    </lineage>
</organism>
<protein>
    <submittedName>
        <fullName evidence="1">Uncharacterized protein</fullName>
    </submittedName>
</protein>